<reference evidence="2" key="1">
    <citation type="submission" date="2022-06" db="EMBL/GenBank/DDBJ databases">
        <title>Complete genome sequence of Streptomyces nigrescens HEK616.</title>
        <authorList>
            <person name="Asamizu S."/>
            <person name="Onaka H."/>
        </authorList>
    </citation>
    <scope>NUCLEOTIDE SEQUENCE</scope>
    <source>
        <strain evidence="2">HEK616</strain>
    </source>
</reference>
<accession>A0ABM7ZMT5</accession>
<dbReference type="Proteomes" id="UP001059597">
    <property type="component" value="Chromosome"/>
</dbReference>
<protein>
    <submittedName>
        <fullName evidence="2">Uncharacterized protein</fullName>
    </submittedName>
</protein>
<gene>
    <name evidence="2" type="ORF">HEK616_07060</name>
</gene>
<dbReference type="EMBL" id="AP026073">
    <property type="protein sequence ID" value="BDM67219.1"/>
    <property type="molecule type" value="Genomic_DNA"/>
</dbReference>
<evidence type="ECO:0000256" key="1">
    <source>
        <dbReference type="SAM" id="MobiDB-lite"/>
    </source>
</evidence>
<organism evidence="2 3">
    <name type="scientific">Streptomyces nigrescens</name>
    <dbReference type="NCBI Taxonomy" id="1920"/>
    <lineage>
        <taxon>Bacteria</taxon>
        <taxon>Bacillati</taxon>
        <taxon>Actinomycetota</taxon>
        <taxon>Actinomycetes</taxon>
        <taxon>Kitasatosporales</taxon>
        <taxon>Streptomycetaceae</taxon>
        <taxon>Streptomyces</taxon>
    </lineage>
</organism>
<keyword evidence="3" id="KW-1185">Reference proteome</keyword>
<evidence type="ECO:0000313" key="2">
    <source>
        <dbReference type="EMBL" id="BDM67219.1"/>
    </source>
</evidence>
<name>A0ABM7ZMT5_STRNI</name>
<feature type="region of interest" description="Disordered" evidence="1">
    <location>
        <begin position="1"/>
        <end position="36"/>
    </location>
</feature>
<proteinExistence type="predicted"/>
<evidence type="ECO:0000313" key="3">
    <source>
        <dbReference type="Proteomes" id="UP001059597"/>
    </source>
</evidence>
<sequence>MAPWSGEGRRGEPSSGEAQEGAADGSGPNVLGRAAEAEGGFAGSRIGMPESLMSLSWQPGADIQDSHNDVAQVQYSAGK</sequence>